<reference evidence="6" key="1">
    <citation type="journal article" date="2011" name="Genome Res.">
        <title>Phylogeny-wide analysis of social amoeba genomes highlights ancient origins for complex intercellular communication.</title>
        <authorList>
            <person name="Heidel A.J."/>
            <person name="Lawal H.M."/>
            <person name="Felder M."/>
            <person name="Schilde C."/>
            <person name="Helps N.R."/>
            <person name="Tunggal B."/>
            <person name="Rivero F."/>
            <person name="John U."/>
            <person name="Schleicher M."/>
            <person name="Eichinger L."/>
            <person name="Platzer M."/>
            <person name="Noegel A.A."/>
            <person name="Schaap P."/>
            <person name="Gloeckner G."/>
        </authorList>
    </citation>
    <scope>NUCLEOTIDE SEQUENCE [LARGE SCALE GENOMIC DNA]</scope>
    <source>
        <strain evidence="6">SH3</strain>
    </source>
</reference>
<dbReference type="PANTHER" id="PTHR46094:SF1">
    <property type="entry name" value="INTEGRATOR COMPLEX SUBUNIT 9"/>
    <property type="match status" value="1"/>
</dbReference>
<evidence type="ECO:0000256" key="3">
    <source>
        <dbReference type="SAM" id="MobiDB-lite"/>
    </source>
</evidence>
<dbReference type="Proteomes" id="UP000007797">
    <property type="component" value="Unassembled WGS sequence"/>
</dbReference>
<gene>
    <name evidence="5" type="primary">ints9</name>
    <name evidence="5" type="ORF">DFA_11109</name>
</gene>
<name>F4QEY9_CACFS</name>
<dbReference type="InterPro" id="IPR027074">
    <property type="entry name" value="Integrator_9su"/>
</dbReference>
<sequence length="622" mass="70126">MKLHCLGLSPSASCYLLEYKNHRILFDCGVEWTSLLYFLPNTSVLSSSTPSSSSQQINNNGTSTSNEIKNSACFKSIGNHIFIDSNVKYHTPMIFDNVQQLISDMSTIDIIVISNYNNLISLPYITEHTSFNGKIYATEPTIQIGRLLLLELVQYDMNSNQKSNINQYWQSTELLKLIGAEQANSAFKHAKGWKTLYSRFDTEKCFEKIQAVRYNEFINLYSFTIRATSSGYCLGSCNWVIESMNEKIVYLSDSSVYERYPEPIDLQSIQSPDVFIYASKINHPLQQPPSTIGQQQQQQSFNPYMENINELFHCIGNTISNGGSVLIPVYSCGTVLDLFELLYDYFKDKPKNAIILVESDYYQAQKLLEPFGEMKCKTQYIPIDPRIHTHDLNTLVSKISPSTIILPFQYQNKVNQSIGKTMFINPTDVLNIKILKNGAGKDTTCQYESAYLDQHLAQQIQTKSIDSNNGTGSSITVAHLHASLSLKDHQFNLSLLKNTSNDHNSPGGSQKLAFSSSSPPQQSSNTICNYLWGSLSLKSILEELSKRGFNNIDTIINDNVGSGNDVFSRLDNVQNATINIYKEKEMATIKLNNQGATIETSCERTRKLLMEVISTDCLQFFK</sequence>
<feature type="compositionally biased region" description="Polar residues" evidence="3">
    <location>
        <begin position="497"/>
        <end position="514"/>
    </location>
</feature>
<dbReference type="RefSeq" id="XP_004350052.1">
    <property type="nucleotide sequence ID" value="XM_004350002.1"/>
</dbReference>
<comment type="subcellular location">
    <subcellularLocation>
        <location evidence="1">Nucleus</location>
    </subcellularLocation>
</comment>
<dbReference type="SUPFAM" id="SSF56281">
    <property type="entry name" value="Metallo-hydrolase/oxidoreductase"/>
    <property type="match status" value="1"/>
</dbReference>
<evidence type="ECO:0000259" key="4">
    <source>
        <dbReference type="Pfam" id="PF16661"/>
    </source>
</evidence>
<proteinExistence type="predicted"/>
<keyword evidence="2" id="KW-0539">Nucleus</keyword>
<dbReference type="InterPro" id="IPR001279">
    <property type="entry name" value="Metallo-B-lactamas"/>
</dbReference>
<feature type="region of interest" description="Disordered" evidence="3">
    <location>
        <begin position="497"/>
        <end position="521"/>
    </location>
</feature>
<dbReference type="GO" id="GO:0034472">
    <property type="term" value="P:snRNA 3'-end processing"/>
    <property type="evidence" value="ECO:0007669"/>
    <property type="project" value="TreeGrafter"/>
</dbReference>
<evidence type="ECO:0000256" key="2">
    <source>
        <dbReference type="ARBA" id="ARBA00023242"/>
    </source>
</evidence>
<protein>
    <submittedName>
        <fullName evidence="5">Integrator complex subunit 9</fullName>
    </submittedName>
</protein>
<evidence type="ECO:0000313" key="5">
    <source>
        <dbReference type="EMBL" id="EGG13348.1"/>
    </source>
</evidence>
<dbReference type="EMBL" id="GL883029">
    <property type="protein sequence ID" value="EGG13348.1"/>
    <property type="molecule type" value="Genomic_DNA"/>
</dbReference>
<keyword evidence="6" id="KW-1185">Reference proteome</keyword>
<dbReference type="PANTHER" id="PTHR46094">
    <property type="entry name" value="INTEGRATOR COMPLEX SUBUNIT 9"/>
    <property type="match status" value="1"/>
</dbReference>
<accession>F4QEY9</accession>
<evidence type="ECO:0000256" key="1">
    <source>
        <dbReference type="ARBA" id="ARBA00004123"/>
    </source>
</evidence>
<dbReference type="GO" id="GO:0032039">
    <property type="term" value="C:integrator complex"/>
    <property type="evidence" value="ECO:0007669"/>
    <property type="project" value="InterPro"/>
</dbReference>
<dbReference type="GeneID" id="14866176"/>
<feature type="domain" description="Metallo-beta-lactamase" evidence="4">
    <location>
        <begin position="80"/>
        <end position="252"/>
    </location>
</feature>
<dbReference type="Gene3D" id="3.60.15.10">
    <property type="entry name" value="Ribonuclease Z/Hydroxyacylglutathione hydrolase-like"/>
    <property type="match status" value="1"/>
</dbReference>
<organism evidence="5 6">
    <name type="scientific">Cavenderia fasciculata</name>
    <name type="common">Slime mold</name>
    <name type="synonym">Dictyostelium fasciculatum</name>
    <dbReference type="NCBI Taxonomy" id="261658"/>
    <lineage>
        <taxon>Eukaryota</taxon>
        <taxon>Amoebozoa</taxon>
        <taxon>Evosea</taxon>
        <taxon>Eumycetozoa</taxon>
        <taxon>Dictyostelia</taxon>
        <taxon>Acytosteliales</taxon>
        <taxon>Cavenderiaceae</taxon>
        <taxon>Cavenderia</taxon>
    </lineage>
</organism>
<dbReference type="Pfam" id="PF16661">
    <property type="entry name" value="Lactamase_B_6"/>
    <property type="match status" value="1"/>
</dbReference>
<dbReference type="OrthoDB" id="5600060at2759"/>
<dbReference type="InterPro" id="IPR036866">
    <property type="entry name" value="RibonucZ/Hydroxyglut_hydro"/>
</dbReference>
<evidence type="ECO:0000313" key="6">
    <source>
        <dbReference type="Proteomes" id="UP000007797"/>
    </source>
</evidence>
<dbReference type="KEGG" id="dfa:DFA_11109"/>
<dbReference type="STRING" id="1054147.F4QEY9"/>
<dbReference type="AlphaFoldDB" id="F4QEY9"/>